<gene>
    <name evidence="1" type="ORF">BBBOND_0205280</name>
</gene>
<dbReference type="VEuPathDB" id="PiroplasmaDB:BBBOND_0205280"/>
<dbReference type="SUPFAM" id="SSF46565">
    <property type="entry name" value="Chaperone J-domain"/>
    <property type="match status" value="1"/>
</dbReference>
<dbReference type="InterPro" id="IPR036869">
    <property type="entry name" value="J_dom_sf"/>
</dbReference>
<dbReference type="PANTHER" id="PTHR43096:SF10">
    <property type="entry name" value="CHAPERONE PROTEIN DNAJ A6, CHLOROPLASTIC"/>
    <property type="match status" value="1"/>
</dbReference>
<dbReference type="AlphaFoldDB" id="A0A061DC71"/>
<accession>A0A061DC71</accession>
<dbReference type="OrthoDB" id="10256793at2759"/>
<evidence type="ECO:0000313" key="2">
    <source>
        <dbReference type="Proteomes" id="UP000033188"/>
    </source>
</evidence>
<reference evidence="2" key="1">
    <citation type="submission" date="2014-06" db="EMBL/GenBank/DDBJ databases">
        <authorList>
            <person name="Aslett M."/>
            <person name="De Silva N."/>
        </authorList>
    </citation>
    <scope>NUCLEOTIDE SEQUENCE [LARGE SCALE GENOMIC DNA]</scope>
    <source>
        <strain evidence="2">Bond</strain>
    </source>
</reference>
<sequence length="330" mass="36378">MHNVAGFICASKRIGTSDLGHFTDGSIASKKRVFVSRDQMLTSVLYSPKAISDELEIGERCSEGFTLREHRDKSCSGVNYYKVVSKAYKVLSDPTLRAMYDANLKSSAYNRESPNCANVMTGSWLDCHADEDYVMENDSNCDTTSASSYSPENKMTVLSGRPRNIFGSNGKSFVRDYSVSEDLDIVTEVGVGLMDLIFGGTVEVSLNKFGNCQNFSCDFYVATSVCLILFMIAKIISADNENEYFEGQKVCTTAASDYADGVLGVTIDVKTFCGTKHVNVPQGTQHCDEVLVGNYEGIEHVIKIHVSLPIEPSQEEISLLSKIRDLKQRN</sequence>
<evidence type="ECO:0000313" key="1">
    <source>
        <dbReference type="EMBL" id="CDR95370.1"/>
    </source>
</evidence>
<keyword evidence="2" id="KW-1185">Reference proteome</keyword>
<dbReference type="Gene3D" id="1.10.287.110">
    <property type="entry name" value="DnaJ domain"/>
    <property type="match status" value="1"/>
</dbReference>
<dbReference type="GO" id="GO:0042026">
    <property type="term" value="P:protein refolding"/>
    <property type="evidence" value="ECO:0007669"/>
    <property type="project" value="TreeGrafter"/>
</dbReference>
<proteinExistence type="predicted"/>
<dbReference type="RefSeq" id="XP_012767556.1">
    <property type="nucleotide sequence ID" value="XM_012912102.1"/>
</dbReference>
<dbReference type="STRING" id="5866.A0A061DC71"/>
<dbReference type="GO" id="GO:0005737">
    <property type="term" value="C:cytoplasm"/>
    <property type="evidence" value="ECO:0007669"/>
    <property type="project" value="TreeGrafter"/>
</dbReference>
<organism evidence="1 2">
    <name type="scientific">Babesia bigemina</name>
    <dbReference type="NCBI Taxonomy" id="5866"/>
    <lineage>
        <taxon>Eukaryota</taxon>
        <taxon>Sar</taxon>
        <taxon>Alveolata</taxon>
        <taxon>Apicomplexa</taxon>
        <taxon>Aconoidasida</taxon>
        <taxon>Piroplasmida</taxon>
        <taxon>Babesiidae</taxon>
        <taxon>Babesia</taxon>
    </lineage>
</organism>
<dbReference type="Proteomes" id="UP000033188">
    <property type="component" value="Chromosome 2"/>
</dbReference>
<name>A0A061DC71_BABBI</name>
<dbReference type="GeneID" id="24563911"/>
<dbReference type="PANTHER" id="PTHR43096">
    <property type="entry name" value="DNAJ HOMOLOG 1, MITOCHONDRIAL-RELATED"/>
    <property type="match status" value="1"/>
</dbReference>
<dbReference type="KEGG" id="bbig:BBBOND_0205280"/>
<protein>
    <submittedName>
        <fullName evidence="1">Membrane protein, putative</fullName>
    </submittedName>
</protein>
<dbReference type="EMBL" id="LK391708">
    <property type="protein sequence ID" value="CDR95370.1"/>
    <property type="molecule type" value="Genomic_DNA"/>
</dbReference>
<dbReference type="GO" id="GO:0051082">
    <property type="term" value="F:unfolded protein binding"/>
    <property type="evidence" value="ECO:0007669"/>
    <property type="project" value="TreeGrafter"/>
</dbReference>